<dbReference type="GO" id="GO:0005739">
    <property type="term" value="C:mitochondrion"/>
    <property type="evidence" value="ECO:0007669"/>
    <property type="project" value="TreeGrafter"/>
</dbReference>
<dbReference type="PROSITE" id="PS51330">
    <property type="entry name" value="DHFR_2"/>
    <property type="match status" value="1"/>
</dbReference>
<feature type="region of interest" description="Disordered" evidence="18">
    <location>
        <begin position="139"/>
        <end position="185"/>
    </location>
</feature>
<dbReference type="AlphaFoldDB" id="A0A7S4J1N8"/>
<sequence length="527" mass="58909">MTPPTPGRTNAVIMGRKTWESIPSKFRPLEGRTNVILTRKEDYAAKIREEGEGGVIVAASLSEATEKLRNSVGDADGLGDVFVIGGGEVYREAMESGLVGRVLYTEIDEESLPEGTAETFDAFFPEMKECDGWECRAYRAPEESSEEGDAAGEEQRERQEEKKDGESPSPESSGNGREEAEIHTHKKSGIRYRFLDYRRKAKAAPSSPSAEAKAPIEEGPHVNPEEMQYLDMCQDILDNGIRRGDRTGTGTLSKFGTQMRFSLRNGTLPLLTTKRTFWRGVAEELLWFVKGSTNANELAAKDIHIWDGNGSREFLDGRGLTEREEGDLGPVYGFQWRHFGAKYTNMHADYTGQGVDQLAECIDKIKNNPEDRRIIMSAWNPADLGEMALPPCHMFCQFYVDVDKNELSCQMYQRSADMGLGVPFNIASYALLTHMIARVTGRKPGEFVHTIGDAHVYVNHVDALRVQLERMPRAFPTLEIRNKERMGGEGEDKEEGCGGCGIDGFVYEDFEVVGYRPHKTIKMKMAV</sequence>
<comment type="catalytic activity">
    <reaction evidence="14">
        <text>(6S)-5,6,7,8-tetrahydrofolate + NADP(+) = 7,8-dihydrofolate + NADPH + H(+)</text>
        <dbReference type="Rhea" id="RHEA:15009"/>
        <dbReference type="ChEBI" id="CHEBI:15378"/>
        <dbReference type="ChEBI" id="CHEBI:57451"/>
        <dbReference type="ChEBI" id="CHEBI:57453"/>
        <dbReference type="ChEBI" id="CHEBI:57783"/>
        <dbReference type="ChEBI" id="CHEBI:58349"/>
        <dbReference type="EC" id="1.5.1.3"/>
    </reaction>
</comment>
<comment type="similarity">
    <text evidence="3 15">In the N-terminal section; belongs to the dihydrofolate reductase family.</text>
</comment>
<dbReference type="NCBIfam" id="NF002497">
    <property type="entry name" value="PRK01827.1-3"/>
    <property type="match status" value="1"/>
</dbReference>
<comment type="function">
    <text evidence="12">Bifunctional enzyme. Involved in de novo dTMP biosynthesis. Key enzyme in folate metabolism. Catalyzes an essential reaction for de novo glycine and purine synthesis, DNA precursor synthesis, and for the conversion of dUMP to dTMP.</text>
</comment>
<dbReference type="CDD" id="cd00209">
    <property type="entry name" value="DHFR"/>
    <property type="match status" value="1"/>
</dbReference>
<name>A0A7S4J1N8_9STRA</name>
<evidence type="ECO:0000256" key="18">
    <source>
        <dbReference type="SAM" id="MobiDB-lite"/>
    </source>
</evidence>
<evidence type="ECO:0000256" key="6">
    <source>
        <dbReference type="ARBA" id="ARBA00022603"/>
    </source>
</evidence>
<dbReference type="InterPro" id="IPR036926">
    <property type="entry name" value="Thymidate_synth/dCMP_Mease_sf"/>
</dbReference>
<dbReference type="PANTHER" id="PTHR11548">
    <property type="entry name" value="THYMIDYLATE SYNTHASE 1"/>
    <property type="match status" value="1"/>
</dbReference>
<dbReference type="SUPFAM" id="SSF55831">
    <property type="entry name" value="Thymidylate synthase/dCMP hydroxymethylase"/>
    <property type="match status" value="1"/>
</dbReference>
<feature type="compositionally biased region" description="Basic and acidic residues" evidence="18">
    <location>
        <begin position="153"/>
        <end position="166"/>
    </location>
</feature>
<evidence type="ECO:0000256" key="14">
    <source>
        <dbReference type="ARBA" id="ARBA00048873"/>
    </source>
</evidence>
<dbReference type="InterPro" id="IPR045097">
    <property type="entry name" value="Thymidate_synth/dCMP_Mease"/>
</dbReference>
<evidence type="ECO:0000256" key="2">
    <source>
        <dbReference type="ARBA" id="ARBA00006900"/>
    </source>
</evidence>
<evidence type="ECO:0000256" key="3">
    <source>
        <dbReference type="ARBA" id="ARBA00010176"/>
    </source>
</evidence>
<dbReference type="SUPFAM" id="SSF53597">
    <property type="entry name" value="Dihydrofolate reductase-like"/>
    <property type="match status" value="1"/>
</dbReference>
<comment type="similarity">
    <text evidence="2 15">In the C-terminal section; belongs to the thymidylate synthase family.</text>
</comment>
<reference evidence="20" key="1">
    <citation type="submission" date="2021-01" db="EMBL/GenBank/DDBJ databases">
        <authorList>
            <person name="Corre E."/>
            <person name="Pelletier E."/>
            <person name="Niang G."/>
            <person name="Scheremetjew M."/>
            <person name="Finn R."/>
            <person name="Kale V."/>
            <person name="Holt S."/>
            <person name="Cochrane G."/>
            <person name="Meng A."/>
            <person name="Brown T."/>
            <person name="Cohen L."/>
        </authorList>
    </citation>
    <scope>NUCLEOTIDE SEQUENCE</scope>
    <source>
        <strain evidence="20">Isolate 1302-5</strain>
    </source>
</reference>
<dbReference type="FunFam" id="3.30.572.10:FF:000002">
    <property type="entry name" value="Possible thymidylate synthase"/>
    <property type="match status" value="1"/>
</dbReference>
<dbReference type="InterPro" id="IPR024072">
    <property type="entry name" value="DHFR-like_dom_sf"/>
</dbReference>
<comment type="pathway">
    <text evidence="1 15">Cofactor biosynthesis; tetrahydrofolate biosynthesis; 5,6,7,8-tetrahydrofolate from 7,8-dihydrofolate: step 1/1.</text>
</comment>
<evidence type="ECO:0000256" key="11">
    <source>
        <dbReference type="ARBA" id="ARBA00023268"/>
    </source>
</evidence>
<evidence type="ECO:0000256" key="12">
    <source>
        <dbReference type="ARBA" id="ARBA00025154"/>
    </source>
</evidence>
<dbReference type="Gene3D" id="3.40.430.10">
    <property type="entry name" value="Dihydrofolate Reductase, subunit A"/>
    <property type="match status" value="1"/>
</dbReference>
<dbReference type="UniPathway" id="UPA00077">
    <property type="reaction ID" value="UER00158"/>
</dbReference>
<keyword evidence="10 15" id="KW-0560">Oxidoreductase</keyword>
<evidence type="ECO:0000256" key="9">
    <source>
        <dbReference type="ARBA" id="ARBA00022857"/>
    </source>
</evidence>
<keyword evidence="9" id="KW-0521">NADP</keyword>
<dbReference type="GO" id="GO:0006231">
    <property type="term" value="P:dTMP biosynthetic process"/>
    <property type="evidence" value="ECO:0007669"/>
    <property type="project" value="InterPro"/>
</dbReference>
<dbReference type="Pfam" id="PF00186">
    <property type="entry name" value="DHFR_1"/>
    <property type="match status" value="1"/>
</dbReference>
<dbReference type="PROSITE" id="PS00091">
    <property type="entry name" value="THYMIDYLATE_SYNTHASE"/>
    <property type="match status" value="1"/>
</dbReference>
<evidence type="ECO:0000256" key="17">
    <source>
        <dbReference type="PROSITE-ProRule" id="PRU10016"/>
    </source>
</evidence>
<dbReference type="GO" id="GO:0032259">
    <property type="term" value="P:methylation"/>
    <property type="evidence" value="ECO:0007669"/>
    <property type="project" value="UniProtKB-KW"/>
</dbReference>
<dbReference type="InterPro" id="IPR020940">
    <property type="entry name" value="Thymidylate_synthase_AS"/>
</dbReference>
<evidence type="ECO:0000256" key="15">
    <source>
        <dbReference type="PIRNR" id="PIRNR000389"/>
    </source>
</evidence>
<evidence type="ECO:0000256" key="16">
    <source>
        <dbReference type="PIRSR" id="PIRSR000389-1"/>
    </source>
</evidence>
<gene>
    <name evidence="20" type="ORF">OAUR00152_LOCUS19490</name>
</gene>
<dbReference type="GO" id="GO:0006730">
    <property type="term" value="P:one-carbon metabolic process"/>
    <property type="evidence" value="ECO:0007669"/>
    <property type="project" value="UniProtKB-KW"/>
</dbReference>
<dbReference type="GO" id="GO:0005829">
    <property type="term" value="C:cytosol"/>
    <property type="evidence" value="ECO:0007669"/>
    <property type="project" value="TreeGrafter"/>
</dbReference>
<evidence type="ECO:0000256" key="1">
    <source>
        <dbReference type="ARBA" id="ARBA00004903"/>
    </source>
</evidence>
<evidence type="ECO:0000256" key="8">
    <source>
        <dbReference type="ARBA" id="ARBA00022727"/>
    </source>
</evidence>
<evidence type="ECO:0000256" key="4">
    <source>
        <dbReference type="ARBA" id="ARBA00019798"/>
    </source>
</evidence>
<keyword evidence="5 15" id="KW-0554">One-carbon metabolism</keyword>
<evidence type="ECO:0000256" key="10">
    <source>
        <dbReference type="ARBA" id="ARBA00023002"/>
    </source>
</evidence>
<dbReference type="HAMAP" id="MF_00008">
    <property type="entry name" value="Thymidy_synth_bact"/>
    <property type="match status" value="1"/>
</dbReference>
<dbReference type="InterPro" id="IPR001796">
    <property type="entry name" value="DHFR_dom"/>
</dbReference>
<evidence type="ECO:0000256" key="13">
    <source>
        <dbReference type="ARBA" id="ARBA00047344"/>
    </source>
</evidence>
<keyword evidence="11" id="KW-0511">Multifunctional enzyme</keyword>
<dbReference type="Gene3D" id="3.30.572.10">
    <property type="entry name" value="Thymidylate synthase/dCMP hydroxymethylase domain"/>
    <property type="match status" value="1"/>
</dbReference>
<dbReference type="EMBL" id="HBKQ01028698">
    <property type="protein sequence ID" value="CAE2247354.1"/>
    <property type="molecule type" value="Transcribed_RNA"/>
</dbReference>
<protein>
    <recommendedName>
        <fullName evidence="4 15">Bifunctional dihydrofolate reductase-thymidylate synthase</fullName>
    </recommendedName>
</protein>
<evidence type="ECO:0000256" key="5">
    <source>
        <dbReference type="ARBA" id="ARBA00022563"/>
    </source>
</evidence>
<dbReference type="NCBIfam" id="TIGR03284">
    <property type="entry name" value="thym_sym"/>
    <property type="match status" value="1"/>
</dbReference>
<proteinExistence type="inferred from homology"/>
<dbReference type="PRINTS" id="PR00108">
    <property type="entry name" value="THYMDSNTHASE"/>
</dbReference>
<dbReference type="PANTHER" id="PTHR11548:SF2">
    <property type="entry name" value="THYMIDYLATE SYNTHASE"/>
    <property type="match status" value="1"/>
</dbReference>
<evidence type="ECO:0000259" key="19">
    <source>
        <dbReference type="PROSITE" id="PS51330"/>
    </source>
</evidence>
<dbReference type="CDD" id="cd00351">
    <property type="entry name" value="TS_Pyrimidine_HMase"/>
    <property type="match status" value="1"/>
</dbReference>
<dbReference type="InterPro" id="IPR000398">
    <property type="entry name" value="Thymidylate_synthase"/>
</dbReference>
<accession>A0A7S4J1N8</accession>
<keyword evidence="7 15" id="KW-0808">Transferase</keyword>
<feature type="active site" evidence="16 17">
    <location>
        <position position="392"/>
    </location>
</feature>
<dbReference type="PIRSF" id="PIRSF000389">
    <property type="entry name" value="DHFR-TS"/>
    <property type="match status" value="1"/>
</dbReference>
<dbReference type="InterPro" id="IPR012262">
    <property type="entry name" value="DHFR-TS"/>
</dbReference>
<dbReference type="GO" id="GO:0004799">
    <property type="term" value="F:thymidylate synthase activity"/>
    <property type="evidence" value="ECO:0007669"/>
    <property type="project" value="UniProtKB-EC"/>
</dbReference>
<keyword evidence="8 15" id="KW-0545">Nucleotide biosynthesis</keyword>
<dbReference type="Pfam" id="PF00303">
    <property type="entry name" value="Thymidylat_synt"/>
    <property type="match status" value="1"/>
</dbReference>
<organism evidence="20">
    <name type="scientific">Odontella aurita</name>
    <dbReference type="NCBI Taxonomy" id="265563"/>
    <lineage>
        <taxon>Eukaryota</taxon>
        <taxon>Sar</taxon>
        <taxon>Stramenopiles</taxon>
        <taxon>Ochrophyta</taxon>
        <taxon>Bacillariophyta</taxon>
        <taxon>Mediophyceae</taxon>
        <taxon>Biddulphiophycidae</taxon>
        <taxon>Eupodiscales</taxon>
        <taxon>Odontellaceae</taxon>
        <taxon>Odontella</taxon>
    </lineage>
</organism>
<feature type="domain" description="DHFR" evidence="19">
    <location>
        <begin position="1"/>
        <end position="199"/>
    </location>
</feature>
<dbReference type="GO" id="GO:0046654">
    <property type="term" value="P:tetrahydrofolate biosynthetic process"/>
    <property type="evidence" value="ECO:0007669"/>
    <property type="project" value="UniProtKB-UniPathway"/>
</dbReference>
<keyword evidence="6 15" id="KW-0489">Methyltransferase</keyword>
<evidence type="ECO:0000256" key="7">
    <source>
        <dbReference type="ARBA" id="ARBA00022679"/>
    </source>
</evidence>
<evidence type="ECO:0000313" key="20">
    <source>
        <dbReference type="EMBL" id="CAE2247354.1"/>
    </source>
</evidence>
<comment type="catalytic activity">
    <reaction evidence="13">
        <text>dUMP + (6R)-5,10-methylene-5,6,7,8-tetrahydrofolate = 7,8-dihydrofolate + dTMP</text>
        <dbReference type="Rhea" id="RHEA:12104"/>
        <dbReference type="ChEBI" id="CHEBI:15636"/>
        <dbReference type="ChEBI" id="CHEBI:57451"/>
        <dbReference type="ChEBI" id="CHEBI:63528"/>
        <dbReference type="ChEBI" id="CHEBI:246422"/>
        <dbReference type="EC" id="2.1.1.45"/>
    </reaction>
</comment>
<feature type="compositionally biased region" description="Acidic residues" evidence="18">
    <location>
        <begin position="143"/>
        <end position="152"/>
    </location>
</feature>
<dbReference type="InterPro" id="IPR023451">
    <property type="entry name" value="Thymidate_synth/dCMP_Mease_dom"/>
</dbReference>
<dbReference type="GO" id="GO:0004146">
    <property type="term" value="F:dihydrofolate reductase activity"/>
    <property type="evidence" value="ECO:0007669"/>
    <property type="project" value="UniProtKB-EC"/>
</dbReference>